<dbReference type="Proteomes" id="UP000184203">
    <property type="component" value="Unassembled WGS sequence"/>
</dbReference>
<evidence type="ECO:0000313" key="2">
    <source>
        <dbReference type="EMBL" id="SHL56946.1"/>
    </source>
</evidence>
<dbReference type="EMBL" id="FRAN01000008">
    <property type="protein sequence ID" value="SHL56946.1"/>
    <property type="molecule type" value="Genomic_DNA"/>
</dbReference>
<gene>
    <name evidence="2" type="ORF">SAMN05444342_4147</name>
    <name evidence="1" type="ORF">ZOD2009_18060</name>
</gene>
<evidence type="ECO:0000313" key="3">
    <source>
        <dbReference type="Proteomes" id="UP000003751"/>
    </source>
</evidence>
<evidence type="ECO:0000313" key="4">
    <source>
        <dbReference type="Proteomes" id="UP000184203"/>
    </source>
</evidence>
<name>E7QXS3_HALPU</name>
<reference evidence="1 3" key="1">
    <citation type="journal article" date="2014" name="ISME J.">
        <title>Trehalose/2-sulfotrehalose biosynthesis and glycine-betaine uptake are widely spread mechanisms for osmoadaptation in the Halobacteriales.</title>
        <authorList>
            <person name="Youssef N.H."/>
            <person name="Savage-Ashlock K.N."/>
            <person name="McCully A.L."/>
            <person name="Luedtke B."/>
            <person name="Shaw E.I."/>
            <person name="Hoff W.D."/>
            <person name="Elshahed M.S."/>
        </authorList>
    </citation>
    <scope>NUCLEOTIDE SEQUENCE [LARGE SCALE GENOMIC DNA]</scope>
    <source>
        <strain evidence="1 3">DX253</strain>
    </source>
</reference>
<dbReference type="AlphaFoldDB" id="E7QXS3"/>
<keyword evidence="4" id="KW-1185">Reference proteome</keyword>
<reference evidence="2" key="3">
    <citation type="submission" date="2016-11" db="EMBL/GenBank/DDBJ databases">
        <authorList>
            <person name="Jaros S."/>
            <person name="Januszkiewicz K."/>
            <person name="Wedrychowicz H."/>
        </authorList>
    </citation>
    <scope>NUCLEOTIDE SEQUENCE [LARGE SCALE GENOMIC DNA]</scope>
    <source>
        <strain evidence="2">DX253</strain>
    </source>
</reference>
<dbReference type="EMBL" id="AEMG01000022">
    <property type="protein sequence ID" value="EFW90624.1"/>
    <property type="molecule type" value="Genomic_DNA"/>
</dbReference>
<reference evidence="4" key="2">
    <citation type="submission" date="2016-11" db="EMBL/GenBank/DDBJ databases">
        <authorList>
            <person name="Varghese N."/>
            <person name="Submissions S."/>
        </authorList>
    </citation>
    <scope>NUCLEOTIDE SEQUENCE [LARGE SCALE GENOMIC DNA]</scope>
    <source>
        <strain evidence="4">DX253</strain>
    </source>
</reference>
<evidence type="ECO:0000313" key="1">
    <source>
        <dbReference type="EMBL" id="EFW90624.1"/>
    </source>
</evidence>
<proteinExistence type="predicted"/>
<organism evidence="1 3">
    <name type="scientific">Haladaptatus paucihalophilus DX253</name>
    <dbReference type="NCBI Taxonomy" id="797209"/>
    <lineage>
        <taxon>Archaea</taxon>
        <taxon>Methanobacteriati</taxon>
        <taxon>Methanobacteriota</taxon>
        <taxon>Stenosarchaea group</taxon>
        <taxon>Halobacteria</taxon>
        <taxon>Halobacteriales</taxon>
        <taxon>Haladaptataceae</taxon>
        <taxon>Haladaptatus</taxon>
    </lineage>
</organism>
<accession>E7QXS3</accession>
<dbReference type="Proteomes" id="UP000003751">
    <property type="component" value="Unassembled WGS sequence"/>
</dbReference>
<dbReference type="RefSeq" id="WP_007982198.1">
    <property type="nucleotide sequence ID" value="NZ_AEMG01000022.1"/>
</dbReference>
<dbReference type="STRING" id="797209.GCA_000376445_02249"/>
<protein>
    <submittedName>
        <fullName evidence="1">Uncharacterized protein</fullName>
    </submittedName>
</protein>
<sequence length="69" mass="7825">MKPHPHRISHTLPNRLRFSAFGLRYLRAAAAGQRDVTRLASLILRTFFRDDAAEHGRVASPARATMEIQ</sequence>